<dbReference type="PANTHER" id="PTHR40099">
    <property type="entry name" value="ACETOLACTATE SYNTHASE, SMALL SUBUNIT"/>
    <property type="match status" value="1"/>
</dbReference>
<keyword evidence="3" id="KW-1185">Reference proteome</keyword>
<feature type="domain" description="ACT" evidence="1">
    <location>
        <begin position="5"/>
        <end position="81"/>
    </location>
</feature>
<dbReference type="SUPFAM" id="SSF55021">
    <property type="entry name" value="ACT-like"/>
    <property type="match status" value="2"/>
</dbReference>
<dbReference type="InterPro" id="IPR045865">
    <property type="entry name" value="ACT-like_dom_sf"/>
</dbReference>
<dbReference type="PANTHER" id="PTHR40099:SF1">
    <property type="entry name" value="ACETOLACTATE SYNTHASE, SMALL SUBUNIT"/>
    <property type="match status" value="1"/>
</dbReference>
<comment type="caution">
    <text evidence="2">The sequence shown here is derived from an EMBL/GenBank/DDBJ whole genome shotgun (WGS) entry which is preliminary data.</text>
</comment>
<dbReference type="PROSITE" id="PS51671">
    <property type="entry name" value="ACT"/>
    <property type="match status" value="1"/>
</dbReference>
<dbReference type="RefSeq" id="WP_206580909.1">
    <property type="nucleotide sequence ID" value="NZ_JAFJZZ010000001.1"/>
</dbReference>
<dbReference type="Proteomes" id="UP000664545">
    <property type="component" value="Unassembled WGS sequence"/>
</dbReference>
<name>A0A939IFX9_CLOAM</name>
<proteinExistence type="predicted"/>
<evidence type="ECO:0000259" key="1">
    <source>
        <dbReference type="PROSITE" id="PS51671"/>
    </source>
</evidence>
<evidence type="ECO:0000313" key="3">
    <source>
        <dbReference type="Proteomes" id="UP000664545"/>
    </source>
</evidence>
<sequence>MAIKQLSILIPNQKGALAELTETFCEADIDIRAISVSDTTEYGILRTVVDDSAKAIKCLADKGIIAKESEILAINPEDKRGSLTAIFKLLGENDINIDYIYSFVVRKKEDQYFVLKVDDIPKAEKLLEENDVEVIRSL</sequence>
<dbReference type="Gene3D" id="3.30.2130.10">
    <property type="entry name" value="VC0802-like"/>
    <property type="match status" value="1"/>
</dbReference>
<dbReference type="InterPro" id="IPR002912">
    <property type="entry name" value="ACT_dom"/>
</dbReference>
<accession>A0A939IFX9</accession>
<gene>
    <name evidence="2" type="ORF">JYB65_02060</name>
</gene>
<dbReference type="AlphaFoldDB" id="A0A939IFX9"/>
<dbReference type="InterPro" id="IPR045739">
    <property type="entry name" value="ACT_dom_pair"/>
</dbReference>
<organism evidence="2 3">
    <name type="scientific">Clostridium aminobutyricum</name>
    <dbReference type="NCBI Taxonomy" id="33953"/>
    <lineage>
        <taxon>Bacteria</taxon>
        <taxon>Bacillati</taxon>
        <taxon>Bacillota</taxon>
        <taxon>Clostridia</taxon>
        <taxon>Eubacteriales</taxon>
        <taxon>Clostridiaceae</taxon>
        <taxon>Clostridium</taxon>
    </lineage>
</organism>
<evidence type="ECO:0000313" key="2">
    <source>
        <dbReference type="EMBL" id="MBN7772135.1"/>
    </source>
</evidence>
<reference evidence="2" key="1">
    <citation type="submission" date="2021-02" db="EMBL/GenBank/DDBJ databases">
        <title>Abyssanaerobacter marinus gen.nov., sp., nov, anaerobic bacterium isolated from the Onnuri vent field of Indian Ocean and suggestion of Mogibacteriaceae fam. nov., and proposal of reclassification of ambiguous this family's genus member.</title>
        <authorList>
            <person name="Kim Y.J."/>
            <person name="Yang J.-A."/>
        </authorList>
    </citation>
    <scope>NUCLEOTIDE SEQUENCE</scope>
    <source>
        <strain evidence="2">DSM 2634</strain>
    </source>
</reference>
<dbReference type="Pfam" id="PF19571">
    <property type="entry name" value="ACT_8"/>
    <property type="match status" value="1"/>
</dbReference>
<dbReference type="CDD" id="cd04882">
    <property type="entry name" value="ACT_Bt0572_2"/>
    <property type="match status" value="1"/>
</dbReference>
<protein>
    <submittedName>
        <fullName evidence="2">ACT domain-containing protein</fullName>
    </submittedName>
</protein>
<dbReference type="EMBL" id="JAFJZZ010000001">
    <property type="protein sequence ID" value="MBN7772135.1"/>
    <property type="molecule type" value="Genomic_DNA"/>
</dbReference>